<evidence type="ECO:0000313" key="2">
    <source>
        <dbReference type="Proteomes" id="UP001153331"/>
    </source>
</evidence>
<accession>A0ACC2ILG1</accession>
<sequence>MLRCAQTGRAASSRLETEGLWARGPFERVRNSSAVKRVAINNVQEAQGNHRILSSTMVELVKNLIPAEYGYVLGAVVSTFFVGVWHGGLVGARRKAAKIPYPFEYASYEQVQTAAPASKKAMYAFNSAQRSHQNFNENHPTVIGTLLISGLRWPVATAILGAVWSVNRVVYAIGYTNSGEQGGKGRYYGALWMIAHYSLLVMSGISAYKIAMA</sequence>
<gene>
    <name evidence="1" type="ORF">OPT61_g2507</name>
</gene>
<protein>
    <submittedName>
        <fullName evidence="1">Uncharacterized protein</fullName>
    </submittedName>
</protein>
<comment type="caution">
    <text evidence="1">The sequence shown here is derived from an EMBL/GenBank/DDBJ whole genome shotgun (WGS) entry which is preliminary data.</text>
</comment>
<proteinExistence type="predicted"/>
<name>A0ACC2ILG1_9PLEO</name>
<organism evidence="1 2">
    <name type="scientific">Boeremia exigua</name>
    <dbReference type="NCBI Taxonomy" id="749465"/>
    <lineage>
        <taxon>Eukaryota</taxon>
        <taxon>Fungi</taxon>
        <taxon>Dikarya</taxon>
        <taxon>Ascomycota</taxon>
        <taxon>Pezizomycotina</taxon>
        <taxon>Dothideomycetes</taxon>
        <taxon>Pleosporomycetidae</taxon>
        <taxon>Pleosporales</taxon>
        <taxon>Pleosporineae</taxon>
        <taxon>Didymellaceae</taxon>
        <taxon>Boeremia</taxon>
    </lineage>
</organism>
<keyword evidence="2" id="KW-1185">Reference proteome</keyword>
<dbReference type="EMBL" id="JAPHNI010000114">
    <property type="protein sequence ID" value="KAJ8115964.1"/>
    <property type="molecule type" value="Genomic_DNA"/>
</dbReference>
<reference evidence="1" key="1">
    <citation type="submission" date="2022-11" db="EMBL/GenBank/DDBJ databases">
        <title>Genome Sequence of Boeremia exigua.</title>
        <authorList>
            <person name="Buettner E."/>
        </authorList>
    </citation>
    <scope>NUCLEOTIDE SEQUENCE</scope>
    <source>
        <strain evidence="1">CU02</strain>
    </source>
</reference>
<evidence type="ECO:0000313" key="1">
    <source>
        <dbReference type="EMBL" id="KAJ8115964.1"/>
    </source>
</evidence>
<dbReference type="Proteomes" id="UP001153331">
    <property type="component" value="Unassembled WGS sequence"/>
</dbReference>